<dbReference type="AlphaFoldDB" id="A0A556MJQ1"/>
<dbReference type="RefSeq" id="WP_144334258.1">
    <property type="nucleotide sequence ID" value="NZ_VLPL01000009.1"/>
</dbReference>
<gene>
    <name evidence="1" type="ORF">FO442_16155</name>
</gene>
<accession>A0A556MJQ1</accession>
<organism evidence="1 2">
    <name type="scientific">Fluviicola chungangensis</name>
    <dbReference type="NCBI Taxonomy" id="2597671"/>
    <lineage>
        <taxon>Bacteria</taxon>
        <taxon>Pseudomonadati</taxon>
        <taxon>Bacteroidota</taxon>
        <taxon>Flavobacteriia</taxon>
        <taxon>Flavobacteriales</taxon>
        <taxon>Crocinitomicaceae</taxon>
        <taxon>Fluviicola</taxon>
    </lineage>
</organism>
<comment type="caution">
    <text evidence="1">The sequence shown here is derived from an EMBL/GenBank/DDBJ whole genome shotgun (WGS) entry which is preliminary data.</text>
</comment>
<sequence length="150" mass="16272">MKAIGILFLLVFSPDGFSQDALTNVLIHTWAGGVCCSSGTDVTITIPDELSRLDFDSLVYSSSLGQQVLIYSTDFHSANAPGKGFCTLVYGWSNTHYGYNELPGTSSYYGLPESRFRMTAAGTSKLLVYSGSHLIKEGKVAEQFTMTAYP</sequence>
<dbReference type="Proteomes" id="UP000316008">
    <property type="component" value="Unassembled WGS sequence"/>
</dbReference>
<protein>
    <submittedName>
        <fullName evidence="1">Uncharacterized protein</fullName>
    </submittedName>
</protein>
<name>A0A556MJQ1_9FLAO</name>
<proteinExistence type="predicted"/>
<dbReference type="EMBL" id="VLPL01000009">
    <property type="protein sequence ID" value="TSJ40130.1"/>
    <property type="molecule type" value="Genomic_DNA"/>
</dbReference>
<reference evidence="1 2" key="1">
    <citation type="submission" date="2019-07" db="EMBL/GenBank/DDBJ databases">
        <authorList>
            <person name="Huq M.A."/>
        </authorList>
    </citation>
    <scope>NUCLEOTIDE SEQUENCE [LARGE SCALE GENOMIC DNA]</scope>
    <source>
        <strain evidence="1 2">MAH-3</strain>
    </source>
</reference>
<keyword evidence="2" id="KW-1185">Reference proteome</keyword>
<evidence type="ECO:0000313" key="2">
    <source>
        <dbReference type="Proteomes" id="UP000316008"/>
    </source>
</evidence>
<evidence type="ECO:0000313" key="1">
    <source>
        <dbReference type="EMBL" id="TSJ40130.1"/>
    </source>
</evidence>